<evidence type="ECO:0000259" key="3">
    <source>
        <dbReference type="Pfam" id="PF13349"/>
    </source>
</evidence>
<feature type="chain" id="PRO_5033713687" description="DUF4097 domain-containing protein" evidence="2">
    <location>
        <begin position="26"/>
        <end position="396"/>
    </location>
</feature>
<dbReference type="OrthoDB" id="3252095at2"/>
<comment type="caution">
    <text evidence="4">The sequence shown here is derived from an EMBL/GenBank/DDBJ whole genome shotgun (WGS) entry which is preliminary data.</text>
</comment>
<reference evidence="4 6" key="1">
    <citation type="submission" date="2014-09" db="EMBL/GenBank/DDBJ databases">
        <title>Xanthomonadaceae 3.5X direct submission.</title>
        <authorList>
            <person name="Fang T."/>
            <person name="Wang H."/>
        </authorList>
    </citation>
    <scope>NUCLEOTIDE SEQUENCE [LARGE SCALE GENOMIC DNA]</scope>
    <source>
        <strain evidence="4 6">3.5X</strain>
    </source>
</reference>
<proteinExistence type="predicted"/>
<accession>A0A099CXK9</accession>
<dbReference type="PANTHER" id="PTHR34094">
    <property type="match status" value="1"/>
</dbReference>
<dbReference type="AlphaFoldDB" id="A0A099CXK9"/>
<name>A0A099CXK9_9GAMM</name>
<evidence type="ECO:0000313" key="4">
    <source>
        <dbReference type="EMBL" id="KGI78352.1"/>
    </source>
</evidence>
<dbReference type="Pfam" id="PF13349">
    <property type="entry name" value="DUF4097"/>
    <property type="match status" value="1"/>
</dbReference>
<dbReference type="STRING" id="1543381.LF63_0108605"/>
<dbReference type="EMBL" id="JACHET010000001">
    <property type="protein sequence ID" value="MBB6183147.1"/>
    <property type="molecule type" value="Genomic_DNA"/>
</dbReference>
<dbReference type="Proteomes" id="UP000560000">
    <property type="component" value="Unassembled WGS sequence"/>
</dbReference>
<feature type="region of interest" description="Disordered" evidence="1">
    <location>
        <begin position="377"/>
        <end position="396"/>
    </location>
</feature>
<sequence>MGHPRLFSGLLAALVLSGAAAHALAAPAQTFTKKLERAVSVPTGSSLQVENLAGHVAIHAGQGAQAQITATVVAGGSDMAAARALADTIRLNVSTQSDTVLVHVDYPVQQHDRYHYIPTHPTDDQDRGIKVLGFHIGGGHSSSSFDYQDTRVKVYQGSDDGVPLHVDLDIALPAGAKVLVDNRVGRIDAEHLRNDLELKSASGDMAVTDLTGALKTHSGSGDMQIADVRGDIEAHTGSGDLQLNRIDGSTEVHTGSGDINGGHLGGRNVELHTGSGDVTLDQLGGDLKVETGSGDVKLSDLSKVTKVRVDAGSGDIGLSGDLSAMQDFTLRSGSGDITLKTGTPPAVRLDISGSDIDVDWSGLSHVESGRRSFRAEVGAGSGRGHISTGSGDVLLR</sequence>
<feature type="signal peptide" evidence="2">
    <location>
        <begin position="1"/>
        <end position="25"/>
    </location>
</feature>
<evidence type="ECO:0000313" key="5">
    <source>
        <dbReference type="EMBL" id="MBB6183147.1"/>
    </source>
</evidence>
<organism evidence="4 6">
    <name type="scientific">Oleiagrimonas soli</name>
    <dbReference type="NCBI Taxonomy" id="1543381"/>
    <lineage>
        <taxon>Bacteria</taxon>
        <taxon>Pseudomonadati</taxon>
        <taxon>Pseudomonadota</taxon>
        <taxon>Gammaproteobacteria</taxon>
        <taxon>Lysobacterales</taxon>
        <taxon>Rhodanobacteraceae</taxon>
        <taxon>Oleiagrimonas</taxon>
    </lineage>
</organism>
<dbReference type="RefSeq" id="WP_043101047.1">
    <property type="nucleotide sequence ID" value="NZ_JACHET010000001.1"/>
</dbReference>
<evidence type="ECO:0000313" key="7">
    <source>
        <dbReference type="Proteomes" id="UP000560000"/>
    </source>
</evidence>
<dbReference type="HOGENOM" id="CLU_696050_0_0_6"/>
<gene>
    <name evidence="5" type="ORF">HNQ86_000492</name>
    <name evidence="4" type="ORF">LF63_0108605</name>
</gene>
<reference evidence="5 7" key="2">
    <citation type="submission" date="2020-08" db="EMBL/GenBank/DDBJ databases">
        <title>Genomic Encyclopedia of Type Strains, Phase IV (KMG-IV): sequencing the most valuable type-strain genomes for metagenomic binning, comparative biology and taxonomic classification.</title>
        <authorList>
            <person name="Goeker M."/>
        </authorList>
    </citation>
    <scope>NUCLEOTIDE SEQUENCE [LARGE SCALE GENOMIC DNA]</scope>
    <source>
        <strain evidence="5 7">DSM 107085</strain>
    </source>
</reference>
<feature type="domain" description="DUF4097" evidence="3">
    <location>
        <begin position="231"/>
        <end position="394"/>
    </location>
</feature>
<keyword evidence="6" id="KW-1185">Reference proteome</keyword>
<dbReference type="Proteomes" id="UP000029708">
    <property type="component" value="Unassembled WGS sequence"/>
</dbReference>
<evidence type="ECO:0000256" key="2">
    <source>
        <dbReference type="SAM" id="SignalP"/>
    </source>
</evidence>
<evidence type="ECO:0000313" key="6">
    <source>
        <dbReference type="Proteomes" id="UP000029708"/>
    </source>
</evidence>
<dbReference type="PANTHER" id="PTHR34094:SF1">
    <property type="entry name" value="PROTEIN FAM185A"/>
    <property type="match status" value="1"/>
</dbReference>
<protein>
    <recommendedName>
        <fullName evidence="3">DUF4097 domain-containing protein</fullName>
    </recommendedName>
</protein>
<keyword evidence="2" id="KW-0732">Signal</keyword>
<dbReference type="Gene3D" id="2.160.20.120">
    <property type="match status" value="1"/>
</dbReference>
<dbReference type="InterPro" id="IPR025164">
    <property type="entry name" value="Toastrack_DUF4097"/>
</dbReference>
<dbReference type="EMBL" id="JROI01000010">
    <property type="protein sequence ID" value="KGI78352.1"/>
    <property type="molecule type" value="Genomic_DNA"/>
</dbReference>
<evidence type="ECO:0000256" key="1">
    <source>
        <dbReference type="SAM" id="MobiDB-lite"/>
    </source>
</evidence>